<dbReference type="Gene3D" id="3.50.30.30">
    <property type="match status" value="1"/>
</dbReference>
<accession>A0A2G8SU49</accession>
<dbReference type="Proteomes" id="UP000230002">
    <property type="component" value="Unassembled WGS sequence"/>
</dbReference>
<evidence type="ECO:0000313" key="7">
    <source>
        <dbReference type="Proteomes" id="UP000230002"/>
    </source>
</evidence>
<dbReference type="InterPro" id="IPR007484">
    <property type="entry name" value="Peptidase_M28"/>
</dbReference>
<dbReference type="CDD" id="cd02121">
    <property type="entry name" value="PA_GCPII_like"/>
    <property type="match status" value="1"/>
</dbReference>
<dbReference type="Pfam" id="PF04253">
    <property type="entry name" value="TFR_dimer"/>
    <property type="match status" value="1"/>
</dbReference>
<dbReference type="InterPro" id="IPR039373">
    <property type="entry name" value="Peptidase_M28B"/>
</dbReference>
<feature type="domain" description="Transferrin receptor-like dimerisation" evidence="4">
    <location>
        <begin position="815"/>
        <end position="921"/>
    </location>
</feature>
<evidence type="ECO:0000259" key="3">
    <source>
        <dbReference type="Pfam" id="PF02225"/>
    </source>
</evidence>
<dbReference type="Gene3D" id="3.40.630.10">
    <property type="entry name" value="Zn peptidases"/>
    <property type="match status" value="1"/>
</dbReference>
<dbReference type="AlphaFoldDB" id="A0A2G8SU49"/>
<evidence type="ECO:0008006" key="8">
    <source>
        <dbReference type="Google" id="ProtNLM"/>
    </source>
</evidence>
<reference evidence="6 7" key="1">
    <citation type="journal article" date="2015" name="Sci. Rep.">
        <title>Chromosome-level genome map provides insights into diverse defense mechanisms in the medicinal fungus Ganoderma sinense.</title>
        <authorList>
            <person name="Zhu Y."/>
            <person name="Xu J."/>
            <person name="Sun C."/>
            <person name="Zhou S."/>
            <person name="Xu H."/>
            <person name="Nelson D.R."/>
            <person name="Qian J."/>
            <person name="Song J."/>
            <person name="Luo H."/>
            <person name="Xiang L."/>
            <person name="Li Y."/>
            <person name="Xu Z."/>
            <person name="Ji A."/>
            <person name="Wang L."/>
            <person name="Lu S."/>
            <person name="Hayward A."/>
            <person name="Sun W."/>
            <person name="Li X."/>
            <person name="Schwartz D.C."/>
            <person name="Wang Y."/>
            <person name="Chen S."/>
        </authorList>
    </citation>
    <scope>NUCLEOTIDE SEQUENCE [LARGE SCALE GENOMIC DNA]</scope>
    <source>
        <strain evidence="6 7">ZZ0214-1</strain>
    </source>
</reference>
<keyword evidence="7" id="KW-1185">Reference proteome</keyword>
<dbReference type="SUPFAM" id="SSF53187">
    <property type="entry name" value="Zn-dependent exopeptidases"/>
    <property type="match status" value="1"/>
</dbReference>
<evidence type="ECO:0000256" key="2">
    <source>
        <dbReference type="SAM" id="Coils"/>
    </source>
</evidence>
<evidence type="ECO:0000259" key="4">
    <source>
        <dbReference type="Pfam" id="PF04253"/>
    </source>
</evidence>
<comment type="caution">
    <text evidence="6">The sequence shown here is derived from an EMBL/GenBank/DDBJ whole genome shotgun (WGS) entry which is preliminary data.</text>
</comment>
<dbReference type="PANTHER" id="PTHR10404">
    <property type="entry name" value="N-ACETYLATED-ALPHA-LINKED ACIDIC DIPEPTIDASE"/>
    <property type="match status" value="1"/>
</dbReference>
<sequence>MADLDEKKGQPVNEIPIPVAAVPPPTRRSPWCRVLSRFITFTIFFTYLFRFAQHWSNTGAERELEVHGGRWMSRVFGDETWRRHHHKVLHGKKAEKLFLSVPNAESALAASRQYATKPHMAGSPGDFETALDFLHLLQTEIGVGASGPLPLFSAGTPESRNATLGIPNLKKPTAWIDTYYPIMNTPLDHSLEILDDDGNVVAKAELEEVADGTDPEAGKYFDAVTTWHGLSRGGSAKGKLVYANYGRKEDYDALVEQGASRVPSLSLGVDLNGTIVITRYGGIFRGLKVKGAQEHGAAACLIYSDPRDDGTVTVENGYAPYPYGPARNPNSVQRGSTQFLSIYPGDPTTPGYPSYENSTRTNGTNIPTIPSLPISWANAQFLLKEIQEGGLNRTISLVNNVDDKVMPIWNVLGVIPGHIKDEIVVVGNHRDAWVMGAVDPSSGTSSVHEVVRGLGTLLRHGWTPLRTVVIASWDAEEYGLIGSTEWGEDFEDWINDHVVAYLNLDGSVSGSRFRAQATPSLAHFLRAAAEDVPHPTQPGKTLWDATKDSGVLTGGRIDAEVLNMFTEAETELAVSSTGVGVLGSGSDYTVFVQRSGVASAQGSFGSTLQDPVYHYHSVFDSQRWMEVYGDPGFSRHVAVAKFLGLETVRLADSIILPINTTHHAVELERYLEKVESLAVTTSLNVDFSDLRHAIRSLQKASAKLDHEKAKAEHKLKKLLHKLARRHFVRRVLREKFCQLKHFFGRDCGPFRDDASGMSEAAVASSDKKTFECSAMASRGRNGNGLLPFQPRVGRAPAWAREQHEREMGEEAGALHKHKHRHNKHHTYKKRFPHKKFKKAAQRIREVNQKLKLFERGFIHEDGIKDREWYRNLDVAPGKWLGYGATTFPALTEAITIENNATLAEYEAKRLQKLVEKLTHVIKV</sequence>
<dbReference type="SUPFAM" id="SSF47672">
    <property type="entry name" value="Transferrin receptor-like dimerisation domain"/>
    <property type="match status" value="2"/>
</dbReference>
<dbReference type="InterPro" id="IPR046450">
    <property type="entry name" value="PA_dom_sf"/>
</dbReference>
<dbReference type="InterPro" id="IPR003137">
    <property type="entry name" value="PA_domain"/>
</dbReference>
<keyword evidence="2" id="KW-0175">Coiled coil</keyword>
<dbReference type="PANTHER" id="PTHR10404:SF46">
    <property type="entry name" value="VACUOLAR PROTEIN SORTING-ASSOCIATED PROTEIN 70"/>
    <property type="match status" value="1"/>
</dbReference>
<gene>
    <name evidence="6" type="ORF">GSI_00999</name>
</gene>
<proteinExistence type="inferred from homology"/>
<evidence type="ECO:0000256" key="1">
    <source>
        <dbReference type="ARBA" id="ARBA00005634"/>
    </source>
</evidence>
<protein>
    <recommendedName>
        <fullName evidence="8">Zn-dependent exopeptidase</fullName>
    </recommendedName>
</protein>
<dbReference type="Pfam" id="PF02225">
    <property type="entry name" value="PA"/>
    <property type="match status" value="1"/>
</dbReference>
<dbReference type="CDD" id="cd08022">
    <property type="entry name" value="M28_PSMA_like"/>
    <property type="match status" value="1"/>
</dbReference>
<feature type="domain" description="PA" evidence="3">
    <location>
        <begin position="237"/>
        <end position="316"/>
    </location>
</feature>
<feature type="coiled-coil region" evidence="2">
    <location>
        <begin position="694"/>
        <end position="721"/>
    </location>
</feature>
<feature type="domain" description="Peptidase M28" evidence="5">
    <location>
        <begin position="410"/>
        <end position="541"/>
    </location>
</feature>
<dbReference type="GO" id="GO:0004180">
    <property type="term" value="F:carboxypeptidase activity"/>
    <property type="evidence" value="ECO:0007669"/>
    <property type="project" value="TreeGrafter"/>
</dbReference>
<dbReference type="OrthoDB" id="5841748at2759"/>
<dbReference type="InterPro" id="IPR036757">
    <property type="entry name" value="TFR-like_dimer_dom_sf"/>
</dbReference>
<dbReference type="InterPro" id="IPR007365">
    <property type="entry name" value="TFR-like_dimer_dom"/>
</dbReference>
<evidence type="ECO:0000259" key="5">
    <source>
        <dbReference type="Pfam" id="PF04389"/>
    </source>
</evidence>
<dbReference type="Gene3D" id="1.20.930.40">
    <property type="entry name" value="Transferrin receptor-like, dimerisation domain"/>
    <property type="match status" value="2"/>
</dbReference>
<dbReference type="FunFam" id="3.40.630.10:FF:000101">
    <property type="entry name" value="N-acetylated alpha-linked acidic dipeptidase like 1"/>
    <property type="match status" value="1"/>
</dbReference>
<dbReference type="Pfam" id="PF04389">
    <property type="entry name" value="Peptidase_M28"/>
    <property type="match status" value="1"/>
</dbReference>
<comment type="similarity">
    <text evidence="1">Belongs to the peptidase M28 family. M28B subfamily.</text>
</comment>
<name>A0A2G8SU49_9APHY</name>
<dbReference type="EMBL" id="AYKW01000001">
    <property type="protein sequence ID" value="PIL37306.1"/>
    <property type="molecule type" value="Genomic_DNA"/>
</dbReference>
<organism evidence="6 7">
    <name type="scientific">Ganoderma sinense ZZ0214-1</name>
    <dbReference type="NCBI Taxonomy" id="1077348"/>
    <lineage>
        <taxon>Eukaryota</taxon>
        <taxon>Fungi</taxon>
        <taxon>Dikarya</taxon>
        <taxon>Basidiomycota</taxon>
        <taxon>Agaricomycotina</taxon>
        <taxon>Agaricomycetes</taxon>
        <taxon>Polyporales</taxon>
        <taxon>Polyporaceae</taxon>
        <taxon>Ganoderma</taxon>
    </lineage>
</organism>
<dbReference type="STRING" id="1077348.A0A2G8SU49"/>
<evidence type="ECO:0000313" key="6">
    <source>
        <dbReference type="EMBL" id="PIL37306.1"/>
    </source>
</evidence>
<dbReference type="SUPFAM" id="SSF52025">
    <property type="entry name" value="PA domain"/>
    <property type="match status" value="1"/>
</dbReference>